<dbReference type="Pfam" id="PF02470">
    <property type="entry name" value="MlaD"/>
    <property type="match status" value="1"/>
</dbReference>
<dbReference type="Pfam" id="PF11887">
    <property type="entry name" value="Mce4_CUP1"/>
    <property type="match status" value="1"/>
</dbReference>
<dbReference type="InterPro" id="IPR024516">
    <property type="entry name" value="Mce_C"/>
</dbReference>
<dbReference type="PANTHER" id="PTHR33371">
    <property type="entry name" value="INTERMEMBRANE PHOSPHOLIPID TRANSPORT SYSTEM BINDING PROTEIN MLAD-RELATED"/>
    <property type="match status" value="1"/>
</dbReference>
<dbReference type="Proteomes" id="UP001331936">
    <property type="component" value="Unassembled WGS sequence"/>
</dbReference>
<gene>
    <name evidence="3" type="ORF">Q8814_24035</name>
</gene>
<proteinExistence type="predicted"/>
<dbReference type="InterPro" id="IPR005693">
    <property type="entry name" value="Mce"/>
</dbReference>
<dbReference type="PANTHER" id="PTHR33371:SF15">
    <property type="entry name" value="LIPOPROTEIN LPRN"/>
    <property type="match status" value="1"/>
</dbReference>
<dbReference type="InterPro" id="IPR003399">
    <property type="entry name" value="Mce/MlaD"/>
</dbReference>
<dbReference type="NCBIfam" id="TIGR00996">
    <property type="entry name" value="Mtu_fam_mce"/>
    <property type="match status" value="1"/>
</dbReference>
<accession>A0ABU7JYR0</accession>
<evidence type="ECO:0000313" key="3">
    <source>
        <dbReference type="EMBL" id="MEE2035141.1"/>
    </source>
</evidence>
<name>A0ABU7JYR0_9NOCA</name>
<sequence>MGTLACVVVVAGGCGFRGLNSLDLPGTRGHGDGAYEVTVEMPDVTTLDRNSRVRVADVTVGRVSGLHLADGHARVSVMLDAGTVLPANATAKIGQSSLLGSAHVELAAPVDEPAQGRLGDGDLIPLARAGAFPTTEQTLSSLALVLSGGGLAQAQVISRELNSALGGRQESVRSLITRLDAVLTGLDGQKQQIIGAMESLDALTVEVAAHNEQLAAATDQLAPTLDVLAAQEENLTRAADTLGQFGRVATEVVQSSGDDLTANLRDLEPVLASLAAAGDSLTESLRYLLTFPFPIDTYRNAVRGDYANGTVVLDLTLPTLENALLLGTPFEGALTGTGRPIPDLVSLLVPPLPTPPTAEVPR</sequence>
<evidence type="ECO:0000259" key="2">
    <source>
        <dbReference type="Pfam" id="PF11887"/>
    </source>
</evidence>
<feature type="domain" description="Mce/MlaD" evidence="1">
    <location>
        <begin position="34"/>
        <end position="107"/>
    </location>
</feature>
<organism evidence="3 4">
    <name type="scientific">Rhodococcus chondri</name>
    <dbReference type="NCBI Taxonomy" id="3065941"/>
    <lineage>
        <taxon>Bacteria</taxon>
        <taxon>Bacillati</taxon>
        <taxon>Actinomycetota</taxon>
        <taxon>Actinomycetes</taxon>
        <taxon>Mycobacteriales</taxon>
        <taxon>Nocardiaceae</taxon>
        <taxon>Rhodococcus</taxon>
    </lineage>
</organism>
<dbReference type="EMBL" id="JAUZMZ010000241">
    <property type="protein sequence ID" value="MEE2035141.1"/>
    <property type="molecule type" value="Genomic_DNA"/>
</dbReference>
<reference evidence="3 4" key="1">
    <citation type="submission" date="2023-08" db="EMBL/GenBank/DDBJ databases">
        <authorList>
            <person name="Girao M."/>
            <person name="Carvalho M.F."/>
        </authorList>
    </citation>
    <scope>NUCLEOTIDE SEQUENCE [LARGE SCALE GENOMIC DNA]</scope>
    <source>
        <strain evidence="3 4">CC-R104</strain>
    </source>
</reference>
<dbReference type="InterPro" id="IPR052336">
    <property type="entry name" value="MlaD_Phospholipid_Transporter"/>
</dbReference>
<feature type="domain" description="Mammalian cell entry C-terminal" evidence="2">
    <location>
        <begin position="156"/>
        <end position="287"/>
    </location>
</feature>
<evidence type="ECO:0000259" key="1">
    <source>
        <dbReference type="Pfam" id="PF02470"/>
    </source>
</evidence>
<protein>
    <submittedName>
        <fullName evidence="3">MCE family protein</fullName>
    </submittedName>
</protein>
<evidence type="ECO:0000313" key="4">
    <source>
        <dbReference type="Proteomes" id="UP001331936"/>
    </source>
</evidence>
<keyword evidence="4" id="KW-1185">Reference proteome</keyword>
<comment type="caution">
    <text evidence="3">The sequence shown here is derived from an EMBL/GenBank/DDBJ whole genome shotgun (WGS) entry which is preliminary data.</text>
</comment>
<dbReference type="RefSeq" id="WP_330154485.1">
    <property type="nucleotide sequence ID" value="NZ_JAUZMZ010000241.1"/>
</dbReference>